<keyword evidence="2" id="KW-1185">Reference proteome</keyword>
<dbReference type="EMBL" id="FNHP01000003">
    <property type="protein sequence ID" value="SDM24764.1"/>
    <property type="molecule type" value="Genomic_DNA"/>
</dbReference>
<evidence type="ECO:0000313" key="1">
    <source>
        <dbReference type="EMBL" id="SDM24764.1"/>
    </source>
</evidence>
<sequence>MRAIHFWIRLWHVAGRNGVLNFWIQQFKPSAKMPFIQESSLKIIELANAKNQIGILGWREIMMCHGHHSPPFFMSSFHLR</sequence>
<evidence type="ECO:0000313" key="2">
    <source>
        <dbReference type="Proteomes" id="UP000198552"/>
    </source>
</evidence>
<dbReference type="Proteomes" id="UP000198552">
    <property type="component" value="Unassembled WGS sequence"/>
</dbReference>
<reference evidence="2" key="1">
    <citation type="submission" date="2016-10" db="EMBL/GenBank/DDBJ databases">
        <authorList>
            <person name="Varghese N."/>
            <person name="Submissions S."/>
        </authorList>
    </citation>
    <scope>NUCLEOTIDE SEQUENCE [LARGE SCALE GENOMIC DNA]</scope>
    <source>
        <strain evidence="2">EPL6</strain>
    </source>
</reference>
<protein>
    <submittedName>
        <fullName evidence="1">Uncharacterized protein</fullName>
    </submittedName>
</protein>
<name>A0A1G9RNI9_9BURK</name>
<gene>
    <name evidence="1" type="ORF">SAMN05428957_103389</name>
</gene>
<accession>A0A1G9RNI9</accession>
<organism evidence="1 2">
    <name type="scientific">Oryzisolibacter propanilivorax</name>
    <dbReference type="NCBI Taxonomy" id="1527607"/>
    <lineage>
        <taxon>Bacteria</taxon>
        <taxon>Pseudomonadati</taxon>
        <taxon>Pseudomonadota</taxon>
        <taxon>Betaproteobacteria</taxon>
        <taxon>Burkholderiales</taxon>
        <taxon>Comamonadaceae</taxon>
        <taxon>Oryzisolibacter</taxon>
    </lineage>
</organism>
<dbReference type="AlphaFoldDB" id="A0A1G9RNI9"/>
<proteinExistence type="predicted"/>